<evidence type="ECO:0000259" key="7">
    <source>
        <dbReference type="Pfam" id="PF14464"/>
    </source>
</evidence>
<evidence type="ECO:0000256" key="2">
    <source>
        <dbReference type="ARBA" id="ARBA00022723"/>
    </source>
</evidence>
<dbReference type="Proteomes" id="UP000641741">
    <property type="component" value="Unassembled WGS sequence"/>
</dbReference>
<keyword evidence="1" id="KW-0645">Protease</keyword>
<sequence length="394" mass="44283">MNTENNPNPMNLDELFASPATTVPEPSPAVEPQFSTVSEPAAPKPDNIVDLFGAVVEQSEEDTLTELMAKSAQSRPVFDYASIQDEIKDAGMTFEQLRVKMSADCPELEARAHVSWSLSYAGFSERITDVNSTIYDAKSKMEQSKKFRDALKKRKPADKLPVCSVKPTVTAQKKGILPFPAYKAVCESVDAAEKANAPICYIPSQNGQIYEMRRNEIGTFIAPSSKIVELDMVRAGFQMNLPRLPAAKLAEIISFFRRVCIAHDRCMEALVNVYWDRVEQEYILHVPTQQATAVSVETDLSDRPDESRYYLVMEVHSHNMMAAQFSRTDDADEQATRLYMVIGRLDRFYPEIRCRFACGGQHIEIPAEQVCERTDVPFSTAWLTAVHAHRREAA</sequence>
<dbReference type="Pfam" id="PF14464">
    <property type="entry name" value="Prok-JAB"/>
    <property type="match status" value="1"/>
</dbReference>
<dbReference type="RefSeq" id="WP_186968926.1">
    <property type="nucleotide sequence ID" value="NZ_JACOPK010000001.1"/>
</dbReference>
<evidence type="ECO:0000256" key="4">
    <source>
        <dbReference type="ARBA" id="ARBA00022833"/>
    </source>
</evidence>
<keyword evidence="4" id="KW-0862">Zinc</keyword>
<keyword evidence="3" id="KW-0378">Hydrolase</keyword>
<feature type="region of interest" description="Disordered" evidence="6">
    <location>
        <begin position="1"/>
        <end position="42"/>
    </location>
</feature>
<evidence type="ECO:0000313" key="8">
    <source>
        <dbReference type="EMBL" id="MBC5694639.1"/>
    </source>
</evidence>
<keyword evidence="5" id="KW-0482">Metalloprotease</keyword>
<evidence type="ECO:0000256" key="1">
    <source>
        <dbReference type="ARBA" id="ARBA00022670"/>
    </source>
</evidence>
<evidence type="ECO:0000256" key="3">
    <source>
        <dbReference type="ARBA" id="ARBA00022801"/>
    </source>
</evidence>
<keyword evidence="9" id="KW-1185">Reference proteome</keyword>
<evidence type="ECO:0000313" key="9">
    <source>
        <dbReference type="Proteomes" id="UP000641741"/>
    </source>
</evidence>
<organism evidence="8 9">
    <name type="scientific">Agathobaculum hominis</name>
    <dbReference type="NCBI Taxonomy" id="2763014"/>
    <lineage>
        <taxon>Bacteria</taxon>
        <taxon>Bacillati</taxon>
        <taxon>Bacillota</taxon>
        <taxon>Clostridia</taxon>
        <taxon>Eubacteriales</taxon>
        <taxon>Butyricicoccaceae</taxon>
        <taxon>Agathobaculum</taxon>
    </lineage>
</organism>
<evidence type="ECO:0000256" key="5">
    <source>
        <dbReference type="ARBA" id="ARBA00023049"/>
    </source>
</evidence>
<keyword evidence="2" id="KW-0479">Metal-binding</keyword>
<comment type="caution">
    <text evidence="8">The sequence shown here is derived from an EMBL/GenBank/DDBJ whole genome shotgun (WGS) entry which is preliminary data.</text>
</comment>
<protein>
    <submittedName>
        <fullName evidence="8">Mov34/MPN/PAD-1 family protein</fullName>
    </submittedName>
</protein>
<dbReference type="EMBL" id="JACOPK010000001">
    <property type="protein sequence ID" value="MBC5694639.1"/>
    <property type="molecule type" value="Genomic_DNA"/>
</dbReference>
<dbReference type="InterPro" id="IPR028090">
    <property type="entry name" value="JAB_dom_prok"/>
</dbReference>
<proteinExistence type="predicted"/>
<feature type="domain" description="JAB" evidence="7">
    <location>
        <begin position="287"/>
        <end position="345"/>
    </location>
</feature>
<reference evidence="8 9" key="1">
    <citation type="submission" date="2020-08" db="EMBL/GenBank/DDBJ databases">
        <title>Genome public.</title>
        <authorList>
            <person name="Liu C."/>
            <person name="Sun Q."/>
        </authorList>
    </citation>
    <scope>NUCLEOTIDE SEQUENCE [LARGE SCALE GENOMIC DNA]</scope>
    <source>
        <strain evidence="8 9">M2</strain>
    </source>
</reference>
<name>A0ABR7GK00_9FIRM</name>
<evidence type="ECO:0000256" key="6">
    <source>
        <dbReference type="SAM" id="MobiDB-lite"/>
    </source>
</evidence>
<gene>
    <name evidence="8" type="ORF">H8S02_01545</name>
</gene>
<accession>A0ABR7GK00</accession>